<feature type="transmembrane region" description="Helical" evidence="1">
    <location>
        <begin position="26"/>
        <end position="43"/>
    </location>
</feature>
<dbReference type="AlphaFoldDB" id="C4J4Q3"/>
<keyword evidence="1" id="KW-0472">Membrane</keyword>
<evidence type="ECO:0000256" key="1">
    <source>
        <dbReference type="SAM" id="Phobius"/>
    </source>
</evidence>
<reference evidence="2" key="2">
    <citation type="submission" date="2012-06" db="EMBL/GenBank/DDBJ databases">
        <authorList>
            <person name="Yu Y."/>
            <person name="Currie J."/>
            <person name="Lomeli R."/>
            <person name="Angelova A."/>
            <person name="Collura K."/>
            <person name="Wissotski M."/>
            <person name="Campos D."/>
            <person name="Kudrna D."/>
            <person name="Golser W."/>
            <person name="Ashely E."/>
            <person name="Descour A."/>
            <person name="Fernandes J."/>
            <person name="Soderlund C."/>
            <person name="Walbot V."/>
        </authorList>
    </citation>
    <scope>NUCLEOTIDE SEQUENCE</scope>
    <source>
        <strain evidence="2">B73</strain>
    </source>
</reference>
<protein>
    <submittedName>
        <fullName evidence="2">Uncharacterized protein</fullName>
    </submittedName>
</protein>
<organism evidence="2">
    <name type="scientific">Zea mays</name>
    <name type="common">Maize</name>
    <dbReference type="NCBI Taxonomy" id="4577"/>
    <lineage>
        <taxon>Eukaryota</taxon>
        <taxon>Viridiplantae</taxon>
        <taxon>Streptophyta</taxon>
        <taxon>Embryophyta</taxon>
        <taxon>Tracheophyta</taxon>
        <taxon>Spermatophyta</taxon>
        <taxon>Magnoliopsida</taxon>
        <taxon>Liliopsida</taxon>
        <taxon>Poales</taxon>
        <taxon>Poaceae</taxon>
        <taxon>PACMAD clade</taxon>
        <taxon>Panicoideae</taxon>
        <taxon>Andropogonodae</taxon>
        <taxon>Andropogoneae</taxon>
        <taxon>Tripsacinae</taxon>
        <taxon>Zea</taxon>
    </lineage>
</organism>
<sequence length="44" mass="5214">MSRARQFGNAFFFQITTIKPARSGRLPIRFPFFLGSILFLLFFR</sequence>
<proteinExistence type="evidence at transcript level"/>
<evidence type="ECO:0000313" key="2">
    <source>
        <dbReference type="EMBL" id="ACR36153.1"/>
    </source>
</evidence>
<accession>C4J4Q3</accession>
<dbReference type="EMBL" id="BT085800">
    <property type="protein sequence ID" value="ACR36153.1"/>
    <property type="molecule type" value="mRNA"/>
</dbReference>
<reference evidence="2" key="1">
    <citation type="journal article" date="2009" name="PLoS Genet.">
        <title>Sequencing, mapping, and analysis of 27,455 maize full-length cDNAs.</title>
        <authorList>
            <person name="Soderlund C."/>
            <person name="Descour A."/>
            <person name="Kudrna D."/>
            <person name="Bomhoff M."/>
            <person name="Boyd L."/>
            <person name="Currie J."/>
            <person name="Angelova A."/>
            <person name="Collura K."/>
            <person name="Wissotski M."/>
            <person name="Ashley E."/>
            <person name="Morrow D."/>
            <person name="Fernandes J."/>
            <person name="Walbot V."/>
            <person name="Yu Y."/>
        </authorList>
    </citation>
    <scope>NUCLEOTIDE SEQUENCE</scope>
    <source>
        <strain evidence="2">B73</strain>
    </source>
</reference>
<keyword evidence="1" id="KW-0812">Transmembrane</keyword>
<keyword evidence="1" id="KW-1133">Transmembrane helix</keyword>
<name>C4J4Q3_MAIZE</name>